<dbReference type="SUPFAM" id="SSF52172">
    <property type="entry name" value="CheY-like"/>
    <property type="match status" value="1"/>
</dbReference>
<dbReference type="SUPFAM" id="SSF46894">
    <property type="entry name" value="C-terminal effector domain of the bipartite response regulators"/>
    <property type="match status" value="1"/>
</dbReference>
<reference evidence="10 11" key="1">
    <citation type="submission" date="2021-04" db="EMBL/GenBank/DDBJ databases">
        <title>Corynebacterium genitalium sp. nov. and Corynebacterium genitalium sp. nov., two new species of the genus Corynebacterium.</title>
        <authorList>
            <person name="Jaen-Luchoro D."/>
            <person name="Pinyeiro-Iglesias B."/>
            <person name="Al-Shaer S."/>
            <person name="Karlsson R."/>
            <person name="Gonzales-Siles L."/>
            <person name="Cardew S."/>
            <person name="Jensie-Markopolous S."/>
            <person name="Ohlen M."/>
            <person name="Inganas E."/>
            <person name="Moore E.R.B."/>
        </authorList>
    </citation>
    <scope>NUCLEOTIDE SEQUENCE [LARGE SCALE GENOMIC DNA]</scope>
    <source>
        <strain evidence="10 11">CCUG 55013</strain>
    </source>
</reference>
<dbReference type="InterPro" id="IPR016032">
    <property type="entry name" value="Sig_transdc_resp-reg_C-effctor"/>
</dbReference>
<dbReference type="FunFam" id="3.40.50.2300:FF:000001">
    <property type="entry name" value="DNA-binding response regulator PhoB"/>
    <property type="match status" value="1"/>
</dbReference>
<dbReference type="InterPro" id="IPR039420">
    <property type="entry name" value="WalR-like"/>
</dbReference>
<evidence type="ECO:0000259" key="9">
    <source>
        <dbReference type="PROSITE" id="PS51755"/>
    </source>
</evidence>
<evidence type="ECO:0000256" key="5">
    <source>
        <dbReference type="ARBA" id="ARBA00023163"/>
    </source>
</evidence>
<feature type="domain" description="OmpR/PhoB-type" evidence="9">
    <location>
        <begin position="132"/>
        <end position="232"/>
    </location>
</feature>
<dbReference type="Pfam" id="PF00486">
    <property type="entry name" value="Trans_reg_C"/>
    <property type="match status" value="1"/>
</dbReference>
<dbReference type="InterPro" id="IPR036388">
    <property type="entry name" value="WH-like_DNA-bd_sf"/>
</dbReference>
<dbReference type="GO" id="GO:0003677">
    <property type="term" value="F:DNA binding"/>
    <property type="evidence" value="ECO:0007669"/>
    <property type="project" value="UniProtKB-UniRule"/>
</dbReference>
<dbReference type="InterPro" id="IPR001867">
    <property type="entry name" value="OmpR/PhoB-type_DNA-bd"/>
</dbReference>
<evidence type="ECO:0000256" key="3">
    <source>
        <dbReference type="ARBA" id="ARBA00023015"/>
    </source>
</evidence>
<dbReference type="Gene3D" id="6.10.250.690">
    <property type="match status" value="1"/>
</dbReference>
<evidence type="ECO:0000259" key="8">
    <source>
        <dbReference type="PROSITE" id="PS50110"/>
    </source>
</evidence>
<gene>
    <name evidence="10" type="ORF">KBX22_10715</name>
</gene>
<dbReference type="EMBL" id="JAGPYW010000022">
    <property type="protein sequence ID" value="MCQ4615189.1"/>
    <property type="molecule type" value="Genomic_DNA"/>
</dbReference>
<dbReference type="GO" id="GO:0000160">
    <property type="term" value="P:phosphorelay signal transduction system"/>
    <property type="evidence" value="ECO:0007669"/>
    <property type="project" value="UniProtKB-KW"/>
</dbReference>
<dbReference type="Proteomes" id="UP001205080">
    <property type="component" value="Unassembled WGS sequence"/>
</dbReference>
<dbReference type="Gene3D" id="3.40.50.2300">
    <property type="match status" value="1"/>
</dbReference>
<keyword evidence="1 6" id="KW-0597">Phosphoprotein</keyword>
<dbReference type="PANTHER" id="PTHR48111:SF40">
    <property type="entry name" value="PHOSPHATE REGULON TRANSCRIPTIONAL REGULATORY PROTEIN PHOB"/>
    <property type="match status" value="1"/>
</dbReference>
<keyword evidence="2" id="KW-0902">Two-component regulatory system</keyword>
<evidence type="ECO:0000256" key="6">
    <source>
        <dbReference type="PROSITE-ProRule" id="PRU00169"/>
    </source>
</evidence>
<keyword evidence="3" id="KW-0805">Transcription regulation</keyword>
<dbReference type="PROSITE" id="PS50110">
    <property type="entry name" value="RESPONSE_REGULATORY"/>
    <property type="match status" value="1"/>
</dbReference>
<dbReference type="CDD" id="cd17574">
    <property type="entry name" value="REC_OmpR"/>
    <property type="match status" value="1"/>
</dbReference>
<organism evidence="10 11">
    <name type="scientific">Corynebacterium pseudogenitalium</name>
    <dbReference type="NCBI Taxonomy" id="38303"/>
    <lineage>
        <taxon>Bacteria</taxon>
        <taxon>Bacillati</taxon>
        <taxon>Actinomycetota</taxon>
        <taxon>Actinomycetes</taxon>
        <taxon>Mycobacteriales</taxon>
        <taxon>Corynebacteriaceae</taxon>
        <taxon>Corynebacterium</taxon>
    </lineage>
</organism>
<evidence type="ECO:0000256" key="2">
    <source>
        <dbReference type="ARBA" id="ARBA00023012"/>
    </source>
</evidence>
<sequence>MTSRHVLIVDDEPQMVQIVGYAMEMEGWRTSSAGTAREGWQILNEQHCDLVILDVMLPDMSGTALCQRIRAAGEFADTPVIMLTALGETEKRVAGLEAGADDYLAKPFSPRELVLRARALLRRSGVSQEITAKPIVVGEVSVHPLSHAVEVHGRAVDMTETESKLLRALLVRPGEVVGVRQLLNEVWETSATQGGRNMVKSTMYRLRKKLEDAGMPPDAIASIRGKGYVWAAAEPPR</sequence>
<dbReference type="InterPro" id="IPR011006">
    <property type="entry name" value="CheY-like_superfamily"/>
</dbReference>
<dbReference type="AlphaFoldDB" id="A0ABD4TVD2"/>
<evidence type="ECO:0000256" key="4">
    <source>
        <dbReference type="ARBA" id="ARBA00023125"/>
    </source>
</evidence>
<dbReference type="RefSeq" id="WP_256001489.1">
    <property type="nucleotide sequence ID" value="NZ_CP185859.1"/>
</dbReference>
<name>A0ABD4TVD2_9CORY</name>
<accession>A0ABD4TVD2</accession>
<comment type="caution">
    <text evidence="10">The sequence shown here is derived from an EMBL/GenBank/DDBJ whole genome shotgun (WGS) entry which is preliminary data.</text>
</comment>
<dbReference type="PANTHER" id="PTHR48111">
    <property type="entry name" value="REGULATOR OF RPOS"/>
    <property type="match status" value="1"/>
</dbReference>
<feature type="modified residue" description="4-aspartylphosphate" evidence="6">
    <location>
        <position position="54"/>
    </location>
</feature>
<proteinExistence type="predicted"/>
<dbReference type="SMART" id="SM00862">
    <property type="entry name" value="Trans_reg_C"/>
    <property type="match status" value="1"/>
</dbReference>
<evidence type="ECO:0000313" key="10">
    <source>
        <dbReference type="EMBL" id="MCQ4615189.1"/>
    </source>
</evidence>
<feature type="domain" description="Response regulatory" evidence="8">
    <location>
        <begin position="5"/>
        <end position="121"/>
    </location>
</feature>
<dbReference type="PROSITE" id="PS51755">
    <property type="entry name" value="OMPR_PHOB"/>
    <property type="match status" value="1"/>
</dbReference>
<evidence type="ECO:0000313" key="11">
    <source>
        <dbReference type="Proteomes" id="UP001205080"/>
    </source>
</evidence>
<evidence type="ECO:0000256" key="1">
    <source>
        <dbReference type="ARBA" id="ARBA00022553"/>
    </source>
</evidence>
<protein>
    <submittedName>
        <fullName evidence="10">Response regulator transcription factor</fullName>
    </submittedName>
</protein>
<dbReference type="InterPro" id="IPR001789">
    <property type="entry name" value="Sig_transdc_resp-reg_receiver"/>
</dbReference>
<keyword evidence="5" id="KW-0804">Transcription</keyword>
<dbReference type="SMART" id="SM00448">
    <property type="entry name" value="REC"/>
    <property type="match status" value="1"/>
</dbReference>
<dbReference type="Pfam" id="PF00072">
    <property type="entry name" value="Response_reg"/>
    <property type="match status" value="1"/>
</dbReference>
<dbReference type="CDD" id="cd00383">
    <property type="entry name" value="trans_reg_C"/>
    <property type="match status" value="1"/>
</dbReference>
<evidence type="ECO:0000256" key="7">
    <source>
        <dbReference type="PROSITE-ProRule" id="PRU01091"/>
    </source>
</evidence>
<dbReference type="Gene3D" id="1.10.10.10">
    <property type="entry name" value="Winged helix-like DNA-binding domain superfamily/Winged helix DNA-binding domain"/>
    <property type="match status" value="1"/>
</dbReference>
<keyword evidence="4 7" id="KW-0238">DNA-binding</keyword>
<feature type="DNA-binding region" description="OmpR/PhoB-type" evidence="7">
    <location>
        <begin position="132"/>
        <end position="232"/>
    </location>
</feature>